<evidence type="ECO:0000313" key="2">
    <source>
        <dbReference type="EMBL" id="MBC8577487.1"/>
    </source>
</evidence>
<dbReference type="Proteomes" id="UP000658131">
    <property type="component" value="Unassembled WGS sequence"/>
</dbReference>
<evidence type="ECO:0000313" key="3">
    <source>
        <dbReference type="Proteomes" id="UP000658131"/>
    </source>
</evidence>
<name>A0ABR7NM54_9FIRM</name>
<feature type="domain" description="Polysaccharide pyruvyl transferase" evidence="1">
    <location>
        <begin position="27"/>
        <end position="240"/>
    </location>
</feature>
<evidence type="ECO:0000259" key="1">
    <source>
        <dbReference type="Pfam" id="PF04230"/>
    </source>
</evidence>
<protein>
    <submittedName>
        <fullName evidence="2">Polysaccharide pyruvyl transferase family protein</fullName>
    </submittedName>
</protein>
<comment type="caution">
    <text evidence="2">The sequence shown here is derived from an EMBL/GenBank/DDBJ whole genome shotgun (WGS) entry which is preliminary data.</text>
</comment>
<organism evidence="2 3">
    <name type="scientific">Yanshouia hominis</name>
    <dbReference type="NCBI Taxonomy" id="2763673"/>
    <lineage>
        <taxon>Bacteria</taxon>
        <taxon>Bacillati</taxon>
        <taxon>Bacillota</taxon>
        <taxon>Clostridia</taxon>
        <taxon>Eubacteriales</taxon>
        <taxon>Oscillospiraceae</taxon>
        <taxon>Yanshouia</taxon>
    </lineage>
</organism>
<sequence length="453" mass="52383">MKFGLLDFDLTVDAYWNDSWNQKALLNVGDAAEYLAVEQIYRSMGIDSSQIFRISIPELTSYRGESLIVALNIALDSYVGYNMILERLSPDIIPVFLGMSFTSADLSPQQIECLKRYAPIGCRDERSYLRMQSLGIPCYLNGCVASVLQIKAREIPKLHNKILMIDVPYGVLQHIPQELKEDIVFLNQEIYCKKSEMPQNFLPSDWAKGVMAYYGSKPRMVVTSRFHGAVLALANDIPAVITLEKYTFRFSWLRNYCPIYTEETFRQIQWNPASVDYGSVRSLMNEVAEQRIREVAGHYQKLLTLTDLQRSTVSEEAESSNQVLYYQRVWKEIQKTWDPQKEYSYGFWGVNENTRALLSLIRENYPKARLTDIYDMFKTVSYEGLVSKAPRELGRYRNQQDYYVIVTAYLASRVVPDICDECGFPMERSFRCERNFILPEDLMKAPVVAEEIS</sequence>
<dbReference type="EMBL" id="JACRTB010000033">
    <property type="protein sequence ID" value="MBC8577487.1"/>
    <property type="molecule type" value="Genomic_DNA"/>
</dbReference>
<dbReference type="Pfam" id="PF04230">
    <property type="entry name" value="PS_pyruv_trans"/>
    <property type="match status" value="1"/>
</dbReference>
<dbReference type="GO" id="GO:0016740">
    <property type="term" value="F:transferase activity"/>
    <property type="evidence" value="ECO:0007669"/>
    <property type="project" value="UniProtKB-KW"/>
</dbReference>
<accession>A0ABR7NM54</accession>
<proteinExistence type="predicted"/>
<gene>
    <name evidence="2" type="ORF">H8717_13880</name>
</gene>
<reference evidence="2 3" key="1">
    <citation type="submission" date="2020-08" db="EMBL/GenBank/DDBJ databases">
        <title>Genome public.</title>
        <authorList>
            <person name="Liu C."/>
            <person name="Sun Q."/>
        </authorList>
    </citation>
    <scope>NUCLEOTIDE SEQUENCE [LARGE SCALE GENOMIC DNA]</scope>
    <source>
        <strain evidence="2 3">BX1</strain>
    </source>
</reference>
<dbReference type="RefSeq" id="WP_262400890.1">
    <property type="nucleotide sequence ID" value="NZ_JACRTB010000033.1"/>
</dbReference>
<keyword evidence="2" id="KW-0808">Transferase</keyword>
<keyword evidence="3" id="KW-1185">Reference proteome</keyword>
<dbReference type="InterPro" id="IPR007345">
    <property type="entry name" value="Polysacch_pyruvyl_Trfase"/>
</dbReference>